<dbReference type="EC" id="5.99.1.4" evidence="1"/>
<accession>A0ABP9C0K4</accession>
<protein>
    <recommendedName>
        <fullName evidence="1">2-hydroxychromene-2-carboxylate isomerase</fullName>
        <ecNumber evidence="1">5.99.1.4</ecNumber>
    </recommendedName>
</protein>
<dbReference type="Proteomes" id="UP001499959">
    <property type="component" value="Unassembled WGS sequence"/>
</dbReference>
<keyword evidence="1 3" id="KW-0413">Isomerase</keyword>
<dbReference type="Pfam" id="PF01323">
    <property type="entry name" value="DSBA"/>
    <property type="match status" value="1"/>
</dbReference>
<evidence type="ECO:0000256" key="1">
    <source>
        <dbReference type="PIRNR" id="PIRNR006386"/>
    </source>
</evidence>
<reference evidence="4" key="1">
    <citation type="journal article" date="2019" name="Int. J. Syst. Evol. Microbiol.">
        <title>The Global Catalogue of Microorganisms (GCM) 10K type strain sequencing project: providing services to taxonomists for standard genome sequencing and annotation.</title>
        <authorList>
            <consortium name="The Broad Institute Genomics Platform"/>
            <consortium name="The Broad Institute Genome Sequencing Center for Infectious Disease"/>
            <person name="Wu L."/>
            <person name="Ma J."/>
        </authorList>
    </citation>
    <scope>NUCLEOTIDE SEQUENCE [LARGE SCALE GENOMIC DNA]</scope>
    <source>
        <strain evidence="4">JCM 18204</strain>
    </source>
</reference>
<dbReference type="SUPFAM" id="SSF52833">
    <property type="entry name" value="Thioredoxin-like"/>
    <property type="match status" value="1"/>
</dbReference>
<dbReference type="InterPro" id="IPR044087">
    <property type="entry name" value="NahD-like"/>
</dbReference>
<proteinExistence type="inferred from homology"/>
<sequence length="199" mass="22225">MKLEFWFEFASTYSYVAAMRIEDAAARVGVEVEWRAFLLGPIFRQQGWTDSPFNLFPAKGRYMWQDLQRQCRKHGLPLRMPSMFPRNGLLAARLACAHADAPWLPAFVQAVYRANFEHDEDIADETVIAACLAHAGQDAASILPDAQLPAVKQALIARTGDAVRHGLFGAPSFRVGDDLFWGDDRLADALEACTALRSR</sequence>
<comment type="catalytic activity">
    <reaction evidence="1">
        <text>2-hydroxychromene-2-carboxylate = (3E)-4-(2-hydroxyphenyl)-2-oxobut-3-enoate</text>
        <dbReference type="Rhea" id="RHEA:27401"/>
        <dbReference type="ChEBI" id="CHEBI:59350"/>
        <dbReference type="ChEBI" id="CHEBI:59353"/>
        <dbReference type="EC" id="5.99.1.4"/>
    </reaction>
</comment>
<dbReference type="InterPro" id="IPR014440">
    <property type="entry name" value="HCCAis_GSTk"/>
</dbReference>
<dbReference type="RefSeq" id="WP_345304405.1">
    <property type="nucleotide sequence ID" value="NZ_BAABJE010000017.1"/>
</dbReference>
<keyword evidence="4" id="KW-1185">Reference proteome</keyword>
<organism evidence="3 4">
    <name type="scientific">Lysobacter hankyongensis</name>
    <dbReference type="NCBI Taxonomy" id="1176535"/>
    <lineage>
        <taxon>Bacteria</taxon>
        <taxon>Pseudomonadati</taxon>
        <taxon>Pseudomonadota</taxon>
        <taxon>Gammaproteobacteria</taxon>
        <taxon>Lysobacterales</taxon>
        <taxon>Lysobacteraceae</taxon>
        <taxon>Lysobacter</taxon>
    </lineage>
</organism>
<dbReference type="CDD" id="cd03022">
    <property type="entry name" value="DsbA_HCCA_Iso"/>
    <property type="match status" value="1"/>
</dbReference>
<comment type="similarity">
    <text evidence="1">Belongs to the GST superfamily. NadH family.</text>
</comment>
<gene>
    <name evidence="3" type="ORF">GCM10023307_32530</name>
</gene>
<name>A0ABP9C0K4_9GAMM</name>
<dbReference type="PANTHER" id="PTHR42943">
    <property type="entry name" value="GLUTATHIONE S-TRANSFERASE KAPPA"/>
    <property type="match status" value="1"/>
</dbReference>
<dbReference type="EMBL" id="BAABJE010000017">
    <property type="protein sequence ID" value="GAA4803228.1"/>
    <property type="molecule type" value="Genomic_DNA"/>
</dbReference>
<evidence type="ECO:0000313" key="4">
    <source>
        <dbReference type="Proteomes" id="UP001499959"/>
    </source>
</evidence>
<feature type="domain" description="DSBA-like thioredoxin" evidence="2">
    <location>
        <begin position="3"/>
        <end position="188"/>
    </location>
</feature>
<dbReference type="GO" id="GO:0016853">
    <property type="term" value="F:isomerase activity"/>
    <property type="evidence" value="ECO:0007669"/>
    <property type="project" value="UniProtKB-KW"/>
</dbReference>
<evidence type="ECO:0000313" key="3">
    <source>
        <dbReference type="EMBL" id="GAA4803228.1"/>
    </source>
</evidence>
<comment type="caution">
    <text evidence="3">The sequence shown here is derived from an EMBL/GenBank/DDBJ whole genome shotgun (WGS) entry which is preliminary data.</text>
</comment>
<dbReference type="InterPro" id="IPR051924">
    <property type="entry name" value="GST_Kappa/NadH"/>
</dbReference>
<dbReference type="Gene3D" id="3.40.30.10">
    <property type="entry name" value="Glutaredoxin"/>
    <property type="match status" value="1"/>
</dbReference>
<evidence type="ECO:0000259" key="2">
    <source>
        <dbReference type="Pfam" id="PF01323"/>
    </source>
</evidence>
<dbReference type="PIRSF" id="PIRSF006386">
    <property type="entry name" value="HCCAis_GSTk"/>
    <property type="match status" value="1"/>
</dbReference>
<dbReference type="InterPro" id="IPR036249">
    <property type="entry name" value="Thioredoxin-like_sf"/>
</dbReference>
<dbReference type="InterPro" id="IPR001853">
    <property type="entry name" value="DSBA-like_thioredoxin_dom"/>
</dbReference>
<dbReference type="PANTHER" id="PTHR42943:SF2">
    <property type="entry name" value="GLUTATHIONE S-TRANSFERASE KAPPA 1"/>
    <property type="match status" value="1"/>
</dbReference>